<name>V5ZD97_9GAMM</name>
<keyword evidence="2" id="KW-1185">Reference proteome</keyword>
<dbReference type="EMBL" id="CAHS01000023">
    <property type="protein sequence ID" value="CCG89097.1"/>
    <property type="molecule type" value="Genomic_DNA"/>
</dbReference>
<gene>
    <name evidence="1" type="ORF">EPIR_3734</name>
</gene>
<protein>
    <submittedName>
        <fullName evidence="1">Uncharacterized protein</fullName>
    </submittedName>
</protein>
<reference evidence="1 2" key="1">
    <citation type="journal article" date="2013" name="Syst. Appl. Microbiol.">
        <title>Phylogenetic position and virulence apparatus of the pear flower necrosis pathogen Erwinia piriflorinigrans CFBP 5888T as assessed by comparative genomics.</title>
        <authorList>
            <person name="Smits T.H."/>
            <person name="Rezzonico F."/>
            <person name="Lopez M.M."/>
            <person name="Blom J."/>
            <person name="Goesmann A."/>
            <person name="Frey J.E."/>
            <person name="Duffy B."/>
        </authorList>
    </citation>
    <scope>NUCLEOTIDE SEQUENCE [LARGE SCALE GENOMIC DNA]</scope>
    <source>
        <strain evidence="2">CFBP5888</strain>
    </source>
</reference>
<dbReference type="Proteomes" id="UP000018217">
    <property type="component" value="Unassembled WGS sequence"/>
</dbReference>
<dbReference type="AlphaFoldDB" id="V5ZD97"/>
<sequence>MLCSPDPLSWQNGIDNVNFSVGKFFLLSHRFIVKGVGRLFILILLK</sequence>
<evidence type="ECO:0000313" key="2">
    <source>
        <dbReference type="Proteomes" id="UP000018217"/>
    </source>
</evidence>
<accession>V5ZD97</accession>
<comment type="caution">
    <text evidence="1">The sequence shown here is derived from an EMBL/GenBank/DDBJ whole genome shotgun (WGS) entry which is preliminary data.</text>
</comment>
<organism evidence="1 2">
    <name type="scientific">Erwinia piriflorinigrans CFBP 5888</name>
    <dbReference type="NCBI Taxonomy" id="1161919"/>
    <lineage>
        <taxon>Bacteria</taxon>
        <taxon>Pseudomonadati</taxon>
        <taxon>Pseudomonadota</taxon>
        <taxon>Gammaproteobacteria</taxon>
        <taxon>Enterobacterales</taxon>
        <taxon>Erwiniaceae</taxon>
        <taxon>Erwinia</taxon>
    </lineage>
</organism>
<evidence type="ECO:0000313" key="1">
    <source>
        <dbReference type="EMBL" id="CCG89097.1"/>
    </source>
</evidence>
<proteinExistence type="predicted"/>
<dbReference type="STRING" id="1161919.EPIR_3734"/>